<evidence type="ECO:0000313" key="4">
    <source>
        <dbReference type="Proteomes" id="UP001197827"/>
    </source>
</evidence>
<dbReference type="AlphaFoldDB" id="A0AAW4VHQ1"/>
<dbReference type="InterPro" id="IPR036634">
    <property type="entry name" value="PRD_sf"/>
</dbReference>
<name>A0AAW4VHQ1_9FIRM</name>
<dbReference type="PANTHER" id="PTHR30185">
    <property type="entry name" value="CRYPTIC BETA-GLUCOSIDE BGL OPERON ANTITERMINATOR"/>
    <property type="match status" value="1"/>
</dbReference>
<dbReference type="Gene3D" id="1.10.1790.10">
    <property type="entry name" value="PRD domain"/>
    <property type="match status" value="2"/>
</dbReference>
<dbReference type="InterPro" id="IPR050661">
    <property type="entry name" value="BglG_antiterminators"/>
</dbReference>
<keyword evidence="1" id="KW-0677">Repeat</keyword>
<dbReference type="GO" id="GO:0006355">
    <property type="term" value="P:regulation of DNA-templated transcription"/>
    <property type="evidence" value="ECO:0007669"/>
    <property type="project" value="InterPro"/>
</dbReference>
<dbReference type="Pfam" id="PF00874">
    <property type="entry name" value="PRD"/>
    <property type="match status" value="2"/>
</dbReference>
<dbReference type="SMART" id="SM01061">
    <property type="entry name" value="CAT_RBD"/>
    <property type="match status" value="1"/>
</dbReference>
<dbReference type="SUPFAM" id="SSF63520">
    <property type="entry name" value="PTS-regulatory domain, PRD"/>
    <property type="match status" value="2"/>
</dbReference>
<comment type="caution">
    <text evidence="3">The sequence shown here is derived from an EMBL/GenBank/DDBJ whole genome shotgun (WGS) entry which is preliminary data.</text>
</comment>
<dbReference type="Gene3D" id="2.30.24.10">
    <property type="entry name" value="CAT RNA-binding domain"/>
    <property type="match status" value="1"/>
</dbReference>
<dbReference type="InterPro" id="IPR004341">
    <property type="entry name" value="CAT_RNA-bd_dom"/>
</dbReference>
<dbReference type="RefSeq" id="WP_117574717.1">
    <property type="nucleotide sequence ID" value="NZ_AP031432.1"/>
</dbReference>
<evidence type="ECO:0000259" key="2">
    <source>
        <dbReference type="PROSITE" id="PS51372"/>
    </source>
</evidence>
<dbReference type="InterPro" id="IPR011608">
    <property type="entry name" value="PRD"/>
</dbReference>
<dbReference type="PANTHER" id="PTHR30185:SF15">
    <property type="entry name" value="CRYPTIC BETA-GLUCOSIDE BGL OPERON ANTITERMINATOR"/>
    <property type="match status" value="1"/>
</dbReference>
<feature type="domain" description="PRD" evidence="2">
    <location>
        <begin position="65"/>
        <end position="170"/>
    </location>
</feature>
<dbReference type="Proteomes" id="UP001197827">
    <property type="component" value="Unassembled WGS sequence"/>
</dbReference>
<proteinExistence type="predicted"/>
<evidence type="ECO:0000256" key="1">
    <source>
        <dbReference type="ARBA" id="ARBA00022737"/>
    </source>
</evidence>
<evidence type="ECO:0000313" key="3">
    <source>
        <dbReference type="EMBL" id="MCB8561862.1"/>
    </source>
</evidence>
<feature type="domain" description="PRD" evidence="2">
    <location>
        <begin position="171"/>
        <end position="282"/>
    </location>
</feature>
<organism evidence="3 4">
    <name type="scientific">Faecalibacillus intestinalis</name>
    <dbReference type="NCBI Taxonomy" id="1982626"/>
    <lineage>
        <taxon>Bacteria</taxon>
        <taxon>Bacillati</taxon>
        <taxon>Bacillota</taxon>
        <taxon>Erysipelotrichia</taxon>
        <taxon>Erysipelotrichales</taxon>
        <taxon>Coprobacillaceae</taxon>
        <taxon>Faecalibacillus</taxon>
    </lineage>
</organism>
<protein>
    <submittedName>
        <fullName evidence="3">PRD domain-containing protein</fullName>
    </submittedName>
</protein>
<dbReference type="Pfam" id="PF03123">
    <property type="entry name" value="CAT_RBD"/>
    <property type="match status" value="1"/>
</dbReference>
<gene>
    <name evidence="3" type="ORF">LJD74_07585</name>
</gene>
<accession>A0AAW4VHQ1</accession>
<dbReference type="GO" id="GO:0003723">
    <property type="term" value="F:RNA binding"/>
    <property type="evidence" value="ECO:0007669"/>
    <property type="project" value="InterPro"/>
</dbReference>
<dbReference type="EMBL" id="JAJDKQ010000012">
    <property type="protein sequence ID" value="MCB8561862.1"/>
    <property type="molecule type" value="Genomic_DNA"/>
</dbReference>
<dbReference type="NCBIfam" id="NF046042">
    <property type="entry name" value="LicT"/>
    <property type="match status" value="1"/>
</dbReference>
<dbReference type="PROSITE" id="PS51372">
    <property type="entry name" value="PRD_2"/>
    <property type="match status" value="2"/>
</dbReference>
<sequence length="284" mass="33522">MIIKRILTNNAVVIDDENQQEKIVCGKGIAFKKRPGMEIDEMSINQTFILEGGGEYSRFEQLLKDVPLEYLELSSEIINMAKLEFAKKFKDNVIITLSDHLYVAIKRCREGMTISNPLLWDIKNFYEIEYDIGLRALELIKNKFHIQLPNDEAGFIALHIVNVELDEDNMDHIFQVTKVIQEIMTIVKYHFHAEFDTSNVYYYRFITHLKFFALRLLKDNQFNEDEENELLDVVKDKYCTSYECVLKIKDFLEKKYNYTLQEDEIVYLTIHVHRVVHKTKGGMK</sequence>
<dbReference type="SUPFAM" id="SSF50151">
    <property type="entry name" value="SacY-like RNA-binding domain"/>
    <property type="match status" value="1"/>
</dbReference>
<dbReference type="InterPro" id="IPR036650">
    <property type="entry name" value="CAT_RNA-bd_dom_sf"/>
</dbReference>
<reference evidence="3" key="1">
    <citation type="submission" date="2021-10" db="EMBL/GenBank/DDBJ databases">
        <title>Collection of gut derived symbiotic bacterial strains cultured from healthy donors.</title>
        <authorList>
            <person name="Lin H."/>
            <person name="Littmann E."/>
            <person name="Kohout C."/>
            <person name="Pamer E.G."/>
        </authorList>
    </citation>
    <scope>NUCLEOTIDE SEQUENCE</scope>
    <source>
        <strain evidence="3">DFI.5.2</strain>
    </source>
</reference>